<accession>A0AAD6VJJ0</accession>
<keyword evidence="2" id="KW-1185">Reference proteome</keyword>
<evidence type="ECO:0000313" key="1">
    <source>
        <dbReference type="EMBL" id="KAJ7211774.1"/>
    </source>
</evidence>
<protein>
    <submittedName>
        <fullName evidence="1">Uncharacterized protein</fullName>
    </submittedName>
</protein>
<evidence type="ECO:0000313" key="2">
    <source>
        <dbReference type="Proteomes" id="UP001219525"/>
    </source>
</evidence>
<proteinExistence type="predicted"/>
<dbReference type="Proteomes" id="UP001219525">
    <property type="component" value="Unassembled WGS sequence"/>
</dbReference>
<sequence>MGHAEQHDGKKWQEGLAICPTIRPQDVPPYEASYRVPPYFWSEAGGGSTVENLHRLSGNIEARELIGDGSLAALEQIVDEATDIVSDIFRSILEQDGSAPSTTAVVALRLSPTLEAWRAAQLAAGRVLPAKGNGLQRVSDDVLARLGAGAWPAPLLTGGALFGSGWANMLTGAHDARTLFSNYVVDIGFYLEHGYARAFPSFESLLRDAGMRDPHALGTHGGRERRAAAVVGMHYIRAKCALEARAQCGGVCGSTARFASRRAMQVVCAAECSMLGILAEAVARGFDPAAVLADMVFSSPGTDVVDVGSDLHNSELFNAFLNAGDITGPGVVDEAALGRVYDAFAHVGARSVGGHRWAELTAAVTAQLYIWHMLDGRHMFLRRCVLGHAKMRAEGRRRRAGEAGQREADFDEAFDERFCTTGVSRPLATACDGAEPACDRLEHFLALSPDRTYLGALWTLLVTEPLAYVRGETADSAREEDLYERLACALAETYARGLVRELAWLTAHAAHHAWQVNYLNEAAMWGSFLDDGGLKGRLDRFDGEKDGE</sequence>
<organism evidence="1 2">
    <name type="scientific">Mycena pura</name>
    <dbReference type="NCBI Taxonomy" id="153505"/>
    <lineage>
        <taxon>Eukaryota</taxon>
        <taxon>Fungi</taxon>
        <taxon>Dikarya</taxon>
        <taxon>Basidiomycota</taxon>
        <taxon>Agaricomycotina</taxon>
        <taxon>Agaricomycetes</taxon>
        <taxon>Agaricomycetidae</taxon>
        <taxon>Agaricales</taxon>
        <taxon>Marasmiineae</taxon>
        <taxon>Mycenaceae</taxon>
        <taxon>Mycena</taxon>
    </lineage>
</organism>
<name>A0AAD6VJJ0_9AGAR</name>
<comment type="caution">
    <text evidence="1">The sequence shown here is derived from an EMBL/GenBank/DDBJ whole genome shotgun (WGS) entry which is preliminary data.</text>
</comment>
<dbReference type="EMBL" id="JARJCW010000025">
    <property type="protein sequence ID" value="KAJ7211774.1"/>
    <property type="molecule type" value="Genomic_DNA"/>
</dbReference>
<gene>
    <name evidence="1" type="ORF">GGX14DRAFT_520043</name>
</gene>
<dbReference type="AlphaFoldDB" id="A0AAD6VJJ0"/>
<reference evidence="1" key="1">
    <citation type="submission" date="2023-03" db="EMBL/GenBank/DDBJ databases">
        <title>Massive genome expansion in bonnet fungi (Mycena s.s.) driven by repeated elements and novel gene families across ecological guilds.</title>
        <authorList>
            <consortium name="Lawrence Berkeley National Laboratory"/>
            <person name="Harder C.B."/>
            <person name="Miyauchi S."/>
            <person name="Viragh M."/>
            <person name="Kuo A."/>
            <person name="Thoen E."/>
            <person name="Andreopoulos B."/>
            <person name="Lu D."/>
            <person name="Skrede I."/>
            <person name="Drula E."/>
            <person name="Henrissat B."/>
            <person name="Morin E."/>
            <person name="Kohler A."/>
            <person name="Barry K."/>
            <person name="LaButti K."/>
            <person name="Morin E."/>
            <person name="Salamov A."/>
            <person name="Lipzen A."/>
            <person name="Mereny Z."/>
            <person name="Hegedus B."/>
            <person name="Baldrian P."/>
            <person name="Stursova M."/>
            <person name="Weitz H."/>
            <person name="Taylor A."/>
            <person name="Grigoriev I.V."/>
            <person name="Nagy L.G."/>
            <person name="Martin F."/>
            <person name="Kauserud H."/>
        </authorList>
    </citation>
    <scope>NUCLEOTIDE SEQUENCE</scope>
    <source>
        <strain evidence="1">9144</strain>
    </source>
</reference>